<proteinExistence type="predicted"/>
<reference evidence="2 3" key="1">
    <citation type="journal article" date="2015" name="Int. J. Syst. Evol. Microbiol.">
        <title>Burkholderia monticola sp. nov., isolated from mountain soil.</title>
        <authorList>
            <person name="Baek I."/>
            <person name="Seo B."/>
            <person name="Lee I."/>
            <person name="Yi H."/>
            <person name="Chun J."/>
        </authorList>
    </citation>
    <scope>NUCLEOTIDE SEQUENCE [LARGE SCALE GENOMIC DNA]</scope>
    <source>
        <strain evidence="2 3">JC2948</strain>
    </source>
</reference>
<evidence type="ECO:0000313" key="3">
    <source>
        <dbReference type="Proteomes" id="UP000075613"/>
    </source>
</evidence>
<evidence type="ECO:0000256" key="1">
    <source>
        <dbReference type="SAM" id="SignalP"/>
    </source>
</evidence>
<sequence length="147" mass="16921">MKRLTGHLLVAMAFAFLAVATSMRTPLENEVTVYMLSCDGEPVDGVCYGKDKTYPPFTYKVSVDQHSVWYWTMGDPGMRRELSFCAVHDTNSWLCQWNSDETPKTSFGMVSGKYVEIATCVTDTTHRPPIQVPMWRWWLVRLREKLS</sequence>
<evidence type="ECO:0000313" key="2">
    <source>
        <dbReference type="EMBL" id="KXU86992.1"/>
    </source>
</evidence>
<dbReference type="AlphaFoldDB" id="A0A149PPP9"/>
<organism evidence="2 3">
    <name type="scientific">Paraburkholderia monticola</name>
    <dbReference type="NCBI Taxonomy" id="1399968"/>
    <lineage>
        <taxon>Bacteria</taxon>
        <taxon>Pseudomonadati</taxon>
        <taxon>Pseudomonadota</taxon>
        <taxon>Betaproteobacteria</taxon>
        <taxon>Burkholderiales</taxon>
        <taxon>Burkholderiaceae</taxon>
        <taxon>Paraburkholderia</taxon>
    </lineage>
</organism>
<feature type="signal peptide" evidence="1">
    <location>
        <begin position="1"/>
        <end position="20"/>
    </location>
</feature>
<evidence type="ECO:0008006" key="4">
    <source>
        <dbReference type="Google" id="ProtNLM"/>
    </source>
</evidence>
<name>A0A149PPP9_9BURK</name>
<protein>
    <recommendedName>
        <fullName evidence="4">Ricin B lectin domain-containing protein</fullName>
    </recommendedName>
</protein>
<accession>A0A149PPP9</accession>
<keyword evidence="3" id="KW-1185">Reference proteome</keyword>
<comment type="caution">
    <text evidence="2">The sequence shown here is derived from an EMBL/GenBank/DDBJ whole genome shotgun (WGS) entry which is preliminary data.</text>
</comment>
<keyword evidence="1" id="KW-0732">Signal</keyword>
<feature type="chain" id="PRO_5007551454" description="Ricin B lectin domain-containing protein" evidence="1">
    <location>
        <begin position="21"/>
        <end position="147"/>
    </location>
</feature>
<dbReference type="EMBL" id="LRBG01000017">
    <property type="protein sequence ID" value="KXU86992.1"/>
    <property type="molecule type" value="Genomic_DNA"/>
</dbReference>
<dbReference type="Proteomes" id="UP000075613">
    <property type="component" value="Unassembled WGS sequence"/>
</dbReference>
<gene>
    <name evidence="2" type="ORF">CI15_16675</name>
</gene>